<evidence type="ECO:0000256" key="8">
    <source>
        <dbReference type="ARBA" id="ARBA00022779"/>
    </source>
</evidence>
<keyword evidence="4" id="KW-1003">Cell membrane</keyword>
<evidence type="ECO:0000256" key="6">
    <source>
        <dbReference type="ARBA" id="ARBA00022519"/>
    </source>
</evidence>
<evidence type="ECO:0000256" key="3">
    <source>
        <dbReference type="ARBA" id="ARBA00022448"/>
    </source>
</evidence>
<comment type="subcellular location">
    <subcellularLocation>
        <location evidence="1">Cell inner membrane</location>
        <topology evidence="1">Multi-pass membrane protein</topology>
    </subcellularLocation>
</comment>
<keyword evidence="17" id="KW-1185">Reference proteome</keyword>
<comment type="caution">
    <text evidence="16">The sequence shown here is derived from an EMBL/GenBank/DDBJ whole genome shotgun (WGS) entry which is preliminary data.</text>
</comment>
<evidence type="ECO:0000256" key="7">
    <source>
        <dbReference type="ARBA" id="ARBA00022692"/>
    </source>
</evidence>
<dbReference type="PANTHER" id="PTHR30433">
    <property type="entry name" value="CHEMOTAXIS PROTEIN MOTA"/>
    <property type="match status" value="1"/>
</dbReference>
<evidence type="ECO:0000256" key="2">
    <source>
        <dbReference type="ARBA" id="ARBA00008038"/>
    </source>
</evidence>
<keyword evidence="9" id="KW-0375">Hydrogen ion transport</keyword>
<protein>
    <submittedName>
        <fullName evidence="16">Flagellar motor stator protein MotA</fullName>
    </submittedName>
</protein>
<evidence type="ECO:0000259" key="15">
    <source>
        <dbReference type="Pfam" id="PF20560"/>
    </source>
</evidence>
<keyword evidence="12 13" id="KW-0472">Membrane</keyword>
<organism evidence="16 17">
    <name type="scientific">Candidatus Megaera venefica</name>
    <dbReference type="NCBI Taxonomy" id="2055910"/>
    <lineage>
        <taxon>Bacteria</taxon>
        <taxon>Pseudomonadati</taxon>
        <taxon>Pseudomonadota</taxon>
        <taxon>Alphaproteobacteria</taxon>
        <taxon>Rickettsiales</taxon>
        <taxon>Rickettsiaceae</taxon>
        <taxon>Candidatus Megaera</taxon>
    </lineage>
</organism>
<dbReference type="RefSeq" id="WP_322776563.1">
    <property type="nucleotide sequence ID" value="NZ_JARJFB010000034.1"/>
</dbReference>
<dbReference type="Pfam" id="PF01618">
    <property type="entry name" value="MotA_ExbB"/>
    <property type="match status" value="1"/>
</dbReference>
<dbReference type="InterPro" id="IPR022522">
    <property type="entry name" value="Flagellar_motor_stator_MotA"/>
</dbReference>
<dbReference type="NCBIfam" id="TIGR03818">
    <property type="entry name" value="MotA1"/>
    <property type="match status" value="1"/>
</dbReference>
<evidence type="ECO:0000256" key="4">
    <source>
        <dbReference type="ARBA" id="ARBA00022475"/>
    </source>
</evidence>
<keyword evidence="7 13" id="KW-0812">Transmembrane</keyword>
<feature type="transmembrane region" description="Helical" evidence="13">
    <location>
        <begin position="33"/>
        <end position="54"/>
    </location>
</feature>
<evidence type="ECO:0000256" key="1">
    <source>
        <dbReference type="ARBA" id="ARBA00004429"/>
    </source>
</evidence>
<feature type="transmembrane region" description="Helical" evidence="13">
    <location>
        <begin position="172"/>
        <end position="191"/>
    </location>
</feature>
<evidence type="ECO:0000256" key="9">
    <source>
        <dbReference type="ARBA" id="ARBA00022781"/>
    </source>
</evidence>
<evidence type="ECO:0000259" key="14">
    <source>
        <dbReference type="Pfam" id="PF01618"/>
    </source>
</evidence>
<dbReference type="EMBL" id="JARJFB010000034">
    <property type="protein sequence ID" value="MEA0970662.1"/>
    <property type="molecule type" value="Genomic_DNA"/>
</dbReference>
<feature type="domain" description="Motility protein A N-terminal" evidence="15">
    <location>
        <begin position="4"/>
        <end position="93"/>
    </location>
</feature>
<evidence type="ECO:0000256" key="13">
    <source>
        <dbReference type="SAM" id="Phobius"/>
    </source>
</evidence>
<dbReference type="InterPro" id="IPR046786">
    <property type="entry name" value="MotA_N"/>
</dbReference>
<feature type="domain" description="MotA/TolQ/ExbB proton channel" evidence="14">
    <location>
        <begin position="120"/>
        <end position="228"/>
    </location>
</feature>
<keyword evidence="16" id="KW-0282">Flagellum</keyword>
<evidence type="ECO:0000313" key="16">
    <source>
        <dbReference type="EMBL" id="MEA0970662.1"/>
    </source>
</evidence>
<dbReference type="Proteomes" id="UP001291687">
    <property type="component" value="Unassembled WGS sequence"/>
</dbReference>
<evidence type="ECO:0000256" key="12">
    <source>
        <dbReference type="ARBA" id="ARBA00023136"/>
    </source>
</evidence>
<proteinExistence type="inferred from homology"/>
<dbReference type="PANTHER" id="PTHR30433:SF4">
    <property type="entry name" value="MOTILITY PROTEIN A"/>
    <property type="match status" value="1"/>
</dbReference>
<sequence>MFYILGIVIVFGSVVLGYTMHHGDLRVLYQPNEFVIILGAGLGSVIIGFPLSSLKKALAGFKQIMKGKPYVKKDYMELLLFSFNTFKLMKIKGMLEIESHIENISESELFKLAPALKKEQFVQDFVADNLRLMTMGMDNAHQFEDVMDKEIELYKSSSASAGDVYSNLGDSLPALGIVAAVLGVIITMRSIMEPPDVLGSLIGAALVGTFLGVLTAYGLFGPMGHFLHKYGDYKVKFVDCAKAGFIAYLNGNPPIIVVEFMRKNIPEDLRPSFEELDTYINENSMKIMG</sequence>
<evidence type="ECO:0000256" key="11">
    <source>
        <dbReference type="ARBA" id="ARBA00023065"/>
    </source>
</evidence>
<keyword evidence="16" id="KW-0969">Cilium</keyword>
<dbReference type="InterPro" id="IPR002898">
    <property type="entry name" value="MotA_ExbB_proton_chnl"/>
</dbReference>
<evidence type="ECO:0000256" key="5">
    <source>
        <dbReference type="ARBA" id="ARBA00022500"/>
    </source>
</evidence>
<evidence type="ECO:0000256" key="10">
    <source>
        <dbReference type="ARBA" id="ARBA00022989"/>
    </source>
</evidence>
<keyword evidence="16" id="KW-0966">Cell projection</keyword>
<gene>
    <name evidence="16" type="ORF">Megvenef_00630</name>
</gene>
<dbReference type="PROSITE" id="PS01307">
    <property type="entry name" value="MOTA"/>
    <property type="match status" value="1"/>
</dbReference>
<evidence type="ECO:0000313" key="17">
    <source>
        <dbReference type="Proteomes" id="UP001291687"/>
    </source>
</evidence>
<keyword evidence="8" id="KW-0283">Flagellar rotation</keyword>
<feature type="transmembrane region" description="Helical" evidence="13">
    <location>
        <begin position="197"/>
        <end position="220"/>
    </location>
</feature>
<keyword evidence="5" id="KW-0145">Chemotaxis</keyword>
<name>A0ABU5NBZ6_9RICK</name>
<dbReference type="InterPro" id="IPR047055">
    <property type="entry name" value="MotA-like"/>
</dbReference>
<comment type="similarity">
    <text evidence="2">Belongs to the MotA family.</text>
</comment>
<keyword evidence="3" id="KW-0813">Transport</keyword>
<keyword evidence="6" id="KW-0997">Cell inner membrane</keyword>
<keyword evidence="10 13" id="KW-1133">Transmembrane helix</keyword>
<dbReference type="Pfam" id="PF20560">
    <property type="entry name" value="MotA_N"/>
    <property type="match status" value="1"/>
</dbReference>
<reference evidence="16 17" key="1">
    <citation type="submission" date="2023-03" db="EMBL/GenBank/DDBJ databases">
        <title>Host association and intracellularity evolved multiple times independently in the Rickettsiales.</title>
        <authorList>
            <person name="Castelli M."/>
            <person name="Nardi T."/>
            <person name="Gammuto L."/>
            <person name="Bellinzona G."/>
            <person name="Sabaneyeva E."/>
            <person name="Potekhin A."/>
            <person name="Serra V."/>
            <person name="Petroni G."/>
            <person name="Sassera D."/>
        </authorList>
    </citation>
    <scope>NUCLEOTIDE SEQUENCE [LARGE SCALE GENOMIC DNA]</scope>
    <source>
        <strain evidence="16 17">Sr 2-6</strain>
    </source>
</reference>
<keyword evidence="11" id="KW-0406">Ion transport</keyword>
<dbReference type="InterPro" id="IPR000540">
    <property type="entry name" value="Flag_MotA_CS"/>
</dbReference>
<accession>A0ABU5NBZ6</accession>